<proteinExistence type="predicted"/>
<sequence>MSILFSKFNVTRQGEKTHNGKATKKAALPNLNLPPHTLPLIDDLTNLPPRLVRVIDVLICPRRVVPRLQDLEPEEITDLFLAVQRVGRVLERVYEAEGMTDGKSAGQSVPHVHVHLIPRKATDFGGDNDMIYPALETHEQGLHGLLDESTRGGGALAEGKARRTGLVVPQDEDRVPRSDEEMHAEAQWLASFFTPSSDDGVERA</sequence>
<protein>
    <submittedName>
        <fullName evidence="1">Uncharacterized protein</fullName>
    </submittedName>
</protein>
<accession>A0ACC2V1F5</accession>
<evidence type="ECO:0000313" key="1">
    <source>
        <dbReference type="EMBL" id="KAJ9093067.1"/>
    </source>
</evidence>
<organism evidence="1 2">
    <name type="scientific">Naganishia friedmannii</name>
    <dbReference type="NCBI Taxonomy" id="89922"/>
    <lineage>
        <taxon>Eukaryota</taxon>
        <taxon>Fungi</taxon>
        <taxon>Dikarya</taxon>
        <taxon>Basidiomycota</taxon>
        <taxon>Agaricomycotina</taxon>
        <taxon>Tremellomycetes</taxon>
        <taxon>Filobasidiales</taxon>
        <taxon>Filobasidiaceae</taxon>
        <taxon>Naganishia</taxon>
    </lineage>
</organism>
<evidence type="ECO:0000313" key="2">
    <source>
        <dbReference type="Proteomes" id="UP001227268"/>
    </source>
</evidence>
<comment type="caution">
    <text evidence="1">The sequence shown here is derived from an EMBL/GenBank/DDBJ whole genome shotgun (WGS) entry which is preliminary data.</text>
</comment>
<dbReference type="Proteomes" id="UP001227268">
    <property type="component" value="Unassembled WGS sequence"/>
</dbReference>
<dbReference type="EMBL" id="JASBWT010000033">
    <property type="protein sequence ID" value="KAJ9093067.1"/>
    <property type="molecule type" value="Genomic_DNA"/>
</dbReference>
<reference evidence="1" key="1">
    <citation type="submission" date="2023-04" db="EMBL/GenBank/DDBJ databases">
        <title>Draft Genome sequencing of Naganishia species isolated from polar environments using Oxford Nanopore Technology.</title>
        <authorList>
            <person name="Leo P."/>
            <person name="Venkateswaran K."/>
        </authorList>
    </citation>
    <scope>NUCLEOTIDE SEQUENCE</scope>
    <source>
        <strain evidence="1">MNA-CCFEE 5423</strain>
    </source>
</reference>
<name>A0ACC2V1F5_9TREE</name>
<keyword evidence="2" id="KW-1185">Reference proteome</keyword>
<gene>
    <name evidence="1" type="ORF">QFC21_006560</name>
</gene>